<keyword evidence="1" id="KW-0732">Signal</keyword>
<dbReference type="AlphaFoldDB" id="A0A4U9U3H7"/>
<evidence type="ECO:0008006" key="3">
    <source>
        <dbReference type="Google" id="ProtNLM"/>
    </source>
</evidence>
<gene>
    <name evidence="2" type="ORF">NCTC12965_02201</name>
</gene>
<evidence type="ECO:0000256" key="1">
    <source>
        <dbReference type="SAM" id="SignalP"/>
    </source>
</evidence>
<proteinExistence type="predicted"/>
<dbReference type="EMBL" id="CABEEZ010000040">
    <property type="protein sequence ID" value="VTR25592.1"/>
    <property type="molecule type" value="Genomic_DNA"/>
</dbReference>
<feature type="chain" id="PRO_5020721432" description="Lipoprotein" evidence="1">
    <location>
        <begin position="29"/>
        <end position="358"/>
    </location>
</feature>
<accession>A0A4U9U3H7</accession>
<name>A0A4U9U3H7_SERFO</name>
<evidence type="ECO:0000313" key="2">
    <source>
        <dbReference type="EMBL" id="VTR25592.1"/>
    </source>
</evidence>
<reference evidence="2" key="1">
    <citation type="submission" date="2019-05" db="EMBL/GenBank/DDBJ databases">
        <authorList>
            <consortium name="Pathogen Informatics"/>
        </authorList>
    </citation>
    <scope>NUCLEOTIDE SEQUENCE [LARGE SCALE GENOMIC DNA]</scope>
    <source>
        <strain evidence="2">NCTC12965</strain>
    </source>
</reference>
<protein>
    <recommendedName>
        <fullName evidence="3">Lipoprotein</fullName>
    </recommendedName>
</protein>
<organism evidence="2">
    <name type="scientific">Serratia fonticola</name>
    <dbReference type="NCBI Taxonomy" id="47917"/>
    <lineage>
        <taxon>Bacteria</taxon>
        <taxon>Pseudomonadati</taxon>
        <taxon>Pseudomonadota</taxon>
        <taxon>Gammaproteobacteria</taxon>
        <taxon>Enterobacterales</taxon>
        <taxon>Yersiniaceae</taxon>
        <taxon>Serratia</taxon>
    </lineage>
</organism>
<feature type="signal peptide" evidence="1">
    <location>
        <begin position="1"/>
        <end position="28"/>
    </location>
</feature>
<sequence>MVELMKPLHSYNILNLIVVTFIPSLALAQQPDAAATAQLIDEAKRPPFTQGAAMPTAQHNAPTTVPQPEHRMLPIWGDEARARGYELPEPFGIGVNYMNIRQNIDVESINFSGLGLGSLAIPSDLFNIGVGKTREQSKTETMRLDTWLLPFLNVYGIVGHTKGSSLSQVSVDADPSKYKGLDRIIASAVHSLNQSGQLRDLDFKLDFKGTTYGAGVTLAGGYENWFTTLDTNYTRTSFNILDGQISALTVTPRVGYRFQVPGIQGQSNLNLWVGSMYQDVQQEFRGSLSDLQMPAALQPLIAIANQKGEGRFDVKQHLQSPWNVLLGAQYEITQHFNLLTEFGFSQRNSFMVSGEYRF</sequence>